<dbReference type="GO" id="GO:0005119">
    <property type="term" value="F:smoothened binding"/>
    <property type="evidence" value="ECO:0007669"/>
    <property type="project" value="TreeGrafter"/>
</dbReference>
<evidence type="ECO:0000256" key="1">
    <source>
        <dbReference type="ARBA" id="ARBA00004141"/>
    </source>
</evidence>
<evidence type="ECO:0000256" key="5">
    <source>
        <dbReference type="ARBA" id="ARBA00023136"/>
    </source>
</evidence>
<keyword evidence="4" id="KW-1133">Transmembrane helix</keyword>
<protein>
    <submittedName>
        <fullName evidence="8">Uncharacterized protein</fullName>
    </submittedName>
</protein>
<comment type="subcellular location">
    <subcellularLocation>
        <location evidence="1">Membrane</location>
        <topology evidence="1">Multi-pass membrane protein</topology>
    </subcellularLocation>
</comment>
<comment type="similarity">
    <text evidence="2">Belongs to the patched family.</text>
</comment>
<comment type="caution">
    <text evidence="8">The sequence shown here is derived from an EMBL/GenBank/DDBJ whole genome shotgun (WGS) entry which is preliminary data.</text>
</comment>
<dbReference type="GO" id="GO:0045879">
    <property type="term" value="P:negative regulation of smoothened signaling pathway"/>
    <property type="evidence" value="ECO:0007669"/>
    <property type="project" value="TreeGrafter"/>
</dbReference>
<keyword evidence="6" id="KW-0325">Glycoprotein</keyword>
<dbReference type="AlphaFoldDB" id="A0AAW1DX38"/>
<dbReference type="GO" id="GO:0005886">
    <property type="term" value="C:plasma membrane"/>
    <property type="evidence" value="ECO:0007669"/>
    <property type="project" value="TreeGrafter"/>
</dbReference>
<gene>
    <name evidence="8" type="ORF">VZT92_026685</name>
</gene>
<feature type="region of interest" description="Disordered" evidence="7">
    <location>
        <begin position="50"/>
        <end position="75"/>
    </location>
</feature>
<evidence type="ECO:0000313" key="8">
    <source>
        <dbReference type="EMBL" id="KAK9514525.1"/>
    </source>
</evidence>
<reference evidence="8 9" key="1">
    <citation type="journal article" date="2024" name="Genome Biol. Evol.">
        <title>Chromosome-level genome assembly of the viviparous eelpout Zoarces viviparus.</title>
        <authorList>
            <person name="Fuhrmann N."/>
            <person name="Brasseur M.V."/>
            <person name="Bakowski C.E."/>
            <person name="Podsiadlowski L."/>
            <person name="Prost S."/>
            <person name="Krehenwinkel H."/>
            <person name="Mayer C."/>
        </authorList>
    </citation>
    <scope>NUCLEOTIDE SEQUENCE [LARGE SCALE GENOMIC DNA]</scope>
    <source>
        <strain evidence="8">NO-MEL_2022_Ind0_liver</strain>
    </source>
</reference>
<accession>A0AAW1DX38</accession>
<dbReference type="Proteomes" id="UP001488805">
    <property type="component" value="Unassembled WGS sequence"/>
</dbReference>
<evidence type="ECO:0000256" key="7">
    <source>
        <dbReference type="SAM" id="MobiDB-lite"/>
    </source>
</evidence>
<name>A0AAW1DX38_ZOAVI</name>
<evidence type="ECO:0000256" key="3">
    <source>
        <dbReference type="ARBA" id="ARBA00022692"/>
    </source>
</evidence>
<proteinExistence type="inferred from homology"/>
<organism evidence="8 9">
    <name type="scientific">Zoarces viviparus</name>
    <name type="common">Viviparous eelpout</name>
    <name type="synonym">Blennius viviparus</name>
    <dbReference type="NCBI Taxonomy" id="48416"/>
    <lineage>
        <taxon>Eukaryota</taxon>
        <taxon>Metazoa</taxon>
        <taxon>Chordata</taxon>
        <taxon>Craniata</taxon>
        <taxon>Vertebrata</taxon>
        <taxon>Euteleostomi</taxon>
        <taxon>Actinopterygii</taxon>
        <taxon>Neopterygii</taxon>
        <taxon>Teleostei</taxon>
        <taxon>Neoteleostei</taxon>
        <taxon>Acanthomorphata</taxon>
        <taxon>Eupercaria</taxon>
        <taxon>Perciformes</taxon>
        <taxon>Cottioidei</taxon>
        <taxon>Zoarcales</taxon>
        <taxon>Zoarcidae</taxon>
        <taxon>Zoarcinae</taxon>
        <taxon>Zoarces</taxon>
    </lineage>
</organism>
<dbReference type="GO" id="GO:0097108">
    <property type="term" value="F:hedgehog family protein binding"/>
    <property type="evidence" value="ECO:0007669"/>
    <property type="project" value="TreeGrafter"/>
</dbReference>
<evidence type="ECO:0000256" key="6">
    <source>
        <dbReference type="ARBA" id="ARBA00023180"/>
    </source>
</evidence>
<dbReference type="PANTHER" id="PTHR46022:SF5">
    <property type="entry name" value="PROTEIN PATCHED HOMOLOG 1"/>
    <property type="match status" value="1"/>
</dbReference>
<dbReference type="GO" id="GO:0008158">
    <property type="term" value="F:hedgehog receptor activity"/>
    <property type="evidence" value="ECO:0007669"/>
    <property type="project" value="TreeGrafter"/>
</dbReference>
<keyword evidence="3" id="KW-0812">Transmembrane</keyword>
<keyword evidence="5" id="KW-0472">Membrane</keyword>
<evidence type="ECO:0000313" key="9">
    <source>
        <dbReference type="Proteomes" id="UP001488805"/>
    </source>
</evidence>
<evidence type="ECO:0000256" key="4">
    <source>
        <dbReference type="ARBA" id="ARBA00022989"/>
    </source>
</evidence>
<evidence type="ECO:0000256" key="2">
    <source>
        <dbReference type="ARBA" id="ARBA00005585"/>
    </source>
</evidence>
<dbReference type="EMBL" id="JBCEZU010000596">
    <property type="protein sequence ID" value="KAK9514525.1"/>
    <property type="molecule type" value="Genomic_DNA"/>
</dbReference>
<keyword evidence="9" id="KW-1185">Reference proteome</keyword>
<dbReference type="PANTHER" id="PTHR46022">
    <property type="entry name" value="PROTEIN PATCHED"/>
    <property type="match status" value="1"/>
</dbReference>
<sequence length="75" mass="8859">MFQLMTPKQMFEHLRGYEEVSHINWNEEKAAAILEAWQRKYSEVRANALRNEREIQQRGHGKRKELGPKSSTTTS</sequence>